<accession>A0A512RDS6</accession>
<dbReference type="SUPFAM" id="SSF47598">
    <property type="entry name" value="Ribbon-helix-helix"/>
    <property type="match status" value="1"/>
</dbReference>
<dbReference type="InterPro" id="IPR010985">
    <property type="entry name" value="Ribbon_hlx_hlx"/>
</dbReference>
<dbReference type="EMBL" id="BKAU01000001">
    <property type="protein sequence ID" value="GEP93850.1"/>
    <property type="molecule type" value="Genomic_DNA"/>
</dbReference>
<comment type="caution">
    <text evidence="1">The sequence shown here is derived from an EMBL/GenBank/DDBJ whole genome shotgun (WGS) entry which is preliminary data.</text>
</comment>
<dbReference type="Pfam" id="PF19891">
    <property type="entry name" value="DUF6364"/>
    <property type="match status" value="1"/>
</dbReference>
<dbReference type="GO" id="GO:0006355">
    <property type="term" value="P:regulation of DNA-templated transcription"/>
    <property type="evidence" value="ECO:0007669"/>
    <property type="project" value="InterPro"/>
</dbReference>
<evidence type="ECO:0000313" key="1">
    <source>
        <dbReference type="EMBL" id="GEP93850.1"/>
    </source>
</evidence>
<dbReference type="AlphaFoldDB" id="A0A512RDS6"/>
<reference evidence="1 2" key="1">
    <citation type="submission" date="2019-07" db="EMBL/GenBank/DDBJ databases">
        <title>Whole genome shotgun sequence of Chitinophaga cymbidii NBRC 109752.</title>
        <authorList>
            <person name="Hosoyama A."/>
            <person name="Uohara A."/>
            <person name="Ohji S."/>
            <person name="Ichikawa N."/>
        </authorList>
    </citation>
    <scope>NUCLEOTIDE SEQUENCE [LARGE SCALE GENOMIC DNA]</scope>
    <source>
        <strain evidence="1 2">NBRC 109752</strain>
    </source>
</reference>
<dbReference type="Proteomes" id="UP000321436">
    <property type="component" value="Unassembled WGS sequence"/>
</dbReference>
<protein>
    <recommendedName>
        <fullName evidence="3">Antitoxin</fullName>
    </recommendedName>
</protein>
<evidence type="ECO:0000313" key="2">
    <source>
        <dbReference type="Proteomes" id="UP000321436"/>
    </source>
</evidence>
<name>A0A512RDS6_9BACT</name>
<evidence type="ECO:0008006" key="3">
    <source>
        <dbReference type="Google" id="ProtNLM"/>
    </source>
</evidence>
<sequence length="92" mass="10767">MRINENNAYLCIMKTRLNLTIEESLLQRMKAYASRKHISLSELVEGYFERIVQPVRGKSIVDVVEKMKVPDIPADRNLVSEYYEDLDKKYGV</sequence>
<keyword evidence="2" id="KW-1185">Reference proteome</keyword>
<dbReference type="InterPro" id="IPR045944">
    <property type="entry name" value="DUF6364"/>
</dbReference>
<proteinExistence type="predicted"/>
<organism evidence="1 2">
    <name type="scientific">Chitinophaga cymbidii</name>
    <dbReference type="NCBI Taxonomy" id="1096750"/>
    <lineage>
        <taxon>Bacteria</taxon>
        <taxon>Pseudomonadati</taxon>
        <taxon>Bacteroidota</taxon>
        <taxon>Chitinophagia</taxon>
        <taxon>Chitinophagales</taxon>
        <taxon>Chitinophagaceae</taxon>
        <taxon>Chitinophaga</taxon>
    </lineage>
</organism>
<gene>
    <name evidence="1" type="ORF">CCY01nite_01100</name>
</gene>